<keyword evidence="2" id="KW-0723">Serine/threonine-protein kinase</keyword>
<dbReference type="Gene3D" id="1.10.510.10">
    <property type="entry name" value="Transferase(Phosphotransferase) domain 1"/>
    <property type="match status" value="2"/>
</dbReference>
<reference evidence="12" key="3">
    <citation type="journal article" date="2018" name="Mol. Plant Microbe Interact.">
        <title>Genome sequence resources for the wheat stripe rust pathogen (Puccinia striiformis f. sp. tritici) and the barley stripe rust pathogen (Puccinia striiformis f. sp. hordei).</title>
        <authorList>
            <person name="Xia C."/>
            <person name="Wang M."/>
            <person name="Yin C."/>
            <person name="Cornejo O.E."/>
            <person name="Hulbert S.H."/>
            <person name="Chen X."/>
        </authorList>
    </citation>
    <scope>NUCLEOTIDE SEQUENCE [LARGE SCALE GENOMIC DNA]</scope>
    <source>
        <strain evidence="12">93TX-2</strain>
    </source>
</reference>
<dbReference type="Proteomes" id="UP000238274">
    <property type="component" value="Unassembled WGS sequence"/>
</dbReference>
<feature type="region of interest" description="Disordered" evidence="9">
    <location>
        <begin position="685"/>
        <end position="954"/>
    </location>
</feature>
<feature type="compositionally biased region" description="Basic and acidic residues" evidence="9">
    <location>
        <begin position="1073"/>
        <end position="1082"/>
    </location>
</feature>
<comment type="caution">
    <text evidence="11">The sequence shown here is derived from an EMBL/GenBank/DDBJ whole genome shotgun (WGS) entry which is preliminary data.</text>
</comment>
<dbReference type="OrthoDB" id="2018507at2759"/>
<feature type="compositionally biased region" description="Low complexity" evidence="9">
    <location>
        <begin position="368"/>
        <end position="381"/>
    </location>
</feature>
<dbReference type="VEuPathDB" id="FungiDB:PSHT_09380"/>
<evidence type="ECO:0000256" key="8">
    <source>
        <dbReference type="ARBA" id="ARBA00048679"/>
    </source>
</evidence>
<keyword evidence="6" id="KW-0067">ATP-binding</keyword>
<evidence type="ECO:0000256" key="7">
    <source>
        <dbReference type="ARBA" id="ARBA00047899"/>
    </source>
</evidence>
<dbReference type="InterPro" id="IPR011009">
    <property type="entry name" value="Kinase-like_dom_sf"/>
</dbReference>
<feature type="compositionally biased region" description="Low complexity" evidence="9">
    <location>
        <begin position="993"/>
        <end position="1013"/>
    </location>
</feature>
<feature type="domain" description="Protein kinase" evidence="10">
    <location>
        <begin position="24"/>
        <end position="339"/>
    </location>
</feature>
<feature type="region of interest" description="Disordered" evidence="9">
    <location>
        <begin position="582"/>
        <end position="622"/>
    </location>
</feature>
<keyword evidence="3" id="KW-0808">Transferase</keyword>
<dbReference type="PROSITE" id="PS50011">
    <property type="entry name" value="PROTEIN_KINASE_DOM"/>
    <property type="match status" value="1"/>
</dbReference>
<dbReference type="GO" id="GO:0005524">
    <property type="term" value="F:ATP binding"/>
    <property type="evidence" value="ECO:0007669"/>
    <property type="project" value="UniProtKB-KW"/>
</dbReference>
<dbReference type="AlphaFoldDB" id="A0A2S4VH22"/>
<keyword evidence="12" id="KW-1185">Reference proteome</keyword>
<dbReference type="Pfam" id="PF00069">
    <property type="entry name" value="Pkinase"/>
    <property type="match status" value="1"/>
</dbReference>
<dbReference type="PANTHER" id="PTHR22967:SF57">
    <property type="entry name" value="AUXILIN, ISOFORM A-RELATED"/>
    <property type="match status" value="1"/>
</dbReference>
<evidence type="ECO:0000256" key="3">
    <source>
        <dbReference type="ARBA" id="ARBA00022679"/>
    </source>
</evidence>
<evidence type="ECO:0000259" key="10">
    <source>
        <dbReference type="PROSITE" id="PS50011"/>
    </source>
</evidence>
<feature type="compositionally biased region" description="Polar residues" evidence="9">
    <location>
        <begin position="600"/>
        <end position="610"/>
    </location>
</feature>
<dbReference type="PANTHER" id="PTHR22967">
    <property type="entry name" value="SERINE/THREONINE PROTEIN KINASE"/>
    <property type="match status" value="1"/>
</dbReference>
<sequence length="1125" mass="122563">MNQDNPTSSKLQPGTQVQVGQYVVQVEKFLSEGGFAHVYVASLVSPSNVEGFPASQNRFVLKRMAVPDKPGLVEVRKEVDVMKQLRPHKHIVYFIEASASSIPGSNGYEIFILMEWCPGGGIIDLLNSRLQNRLTESEILKIFSDTVSAVAHMHSQNPILIHRDLKIDLLSKPPRSKTFSLPRPTSTSSVTLAPPPVHCLGHLNPQQRSSPLKPISTSTPRSVPSTRDGGCLESERRHRKSRHVLHSQSIFRRLLRVLTSDGWLNFSTISDIWALGVFLYKLCYYTTPFEAHGPLAIMNVQYQIPSYPAYSNSVKYLIGTMLQELAQSRPDIWEVHQHVCRLRGITPNLRRMPDIQKPSRKHSISNVSSLPPLSDSALPKPTHNKPNQDGLDSIFVSSPSTTVSKREPESVVPMRRGRPGVKSKLEAPVPNGDTFPQSIPSASTNFPSKKESPPEESDLFAREAAAGFGDAFLSLSPQINSFKPIIRSNPSVNTSSGTGLITSRSHLSLKSTALTPTSRQDIVKSSSSSAFEDLVPLTKKTTPKTLNEMRSGLGIVTTTSTGPSFGPARASTNSSFAASKPRLHQYEHSHSSSIGSTASNLLQKTGPQTLPSHSSQPQQQSGYLKMSITQKTGPAIGSVTRPSMSDWLQKDQPILVSRSTQTSPSLLSGWMVHELTLAPPFSNVSNGHLKSKNTTVTTTTHHHKQSLDTGYQHTTRRENDRIQQTSASILDDSRSTRRVQEPGSFLMPQQPSAKAATTAAQELSSESDSSDEEPEDPDGRGRTAYRGPVHSLAIKPAFKPKPSMQTGTWEPTKGPMDHRLAVGGPSSSNKLNPTPHKEMTTDPSGYSIDSAGELSSSEATTEEDEEVKQVRRAAIAKFAPAATTRLPKQENDQPDYPTQSSEPSSPRDPFSSRAAQTPIESKPLTIHKVSENQPVPQRRGTTGPPIRAPKPQCLKSAAAINNLVSRYENLSSSTSSDTSSIMPASSHHKRQSIFKPTSSSSTTTTTISKTPASKADHHHSLIGGSSSSSKAPVHIPKNSLGPGIISNIPPISDSNINQPHHHSSSSSSIDQSQVKDDNHDHDQDDDDKFTSVNDLKSKWESGAVKSSNAFNKNHRVLRSDYGQTS</sequence>
<evidence type="ECO:0000256" key="4">
    <source>
        <dbReference type="ARBA" id="ARBA00022741"/>
    </source>
</evidence>
<dbReference type="InterPro" id="IPR000719">
    <property type="entry name" value="Prot_kinase_dom"/>
</dbReference>
<feature type="region of interest" description="Disordered" evidence="9">
    <location>
        <begin position="206"/>
        <end position="238"/>
    </location>
</feature>
<feature type="compositionally biased region" description="Low complexity" evidence="9">
    <location>
        <begin position="216"/>
        <end position="227"/>
    </location>
</feature>
<reference evidence="12" key="2">
    <citation type="journal article" date="2018" name="BMC Genomics">
        <title>Genomic insights into host adaptation between the wheat stripe rust pathogen (Puccinia striiformis f. sp. tritici) and the barley stripe rust pathogen (Puccinia striiformis f. sp. hordei).</title>
        <authorList>
            <person name="Xia C."/>
            <person name="Wang M."/>
            <person name="Yin C."/>
            <person name="Cornejo O.E."/>
            <person name="Hulbert S.H."/>
            <person name="Chen X."/>
        </authorList>
    </citation>
    <scope>NUCLEOTIDE SEQUENCE [LARGE SCALE GENOMIC DNA]</scope>
    <source>
        <strain evidence="12">93TX-2</strain>
    </source>
</reference>
<evidence type="ECO:0000256" key="9">
    <source>
        <dbReference type="SAM" id="MobiDB-lite"/>
    </source>
</evidence>
<protein>
    <recommendedName>
        <fullName evidence="1">non-specific serine/threonine protein kinase</fullName>
        <ecNumber evidence="1">2.7.11.1</ecNumber>
    </recommendedName>
</protein>
<dbReference type="EMBL" id="PKSM01000133">
    <property type="protein sequence ID" value="POW08851.1"/>
    <property type="molecule type" value="Genomic_DNA"/>
</dbReference>
<proteinExistence type="predicted"/>
<comment type="catalytic activity">
    <reaction evidence="7">
        <text>L-threonyl-[protein] + ATP = O-phospho-L-threonyl-[protein] + ADP + H(+)</text>
        <dbReference type="Rhea" id="RHEA:46608"/>
        <dbReference type="Rhea" id="RHEA-COMP:11060"/>
        <dbReference type="Rhea" id="RHEA-COMP:11605"/>
        <dbReference type="ChEBI" id="CHEBI:15378"/>
        <dbReference type="ChEBI" id="CHEBI:30013"/>
        <dbReference type="ChEBI" id="CHEBI:30616"/>
        <dbReference type="ChEBI" id="CHEBI:61977"/>
        <dbReference type="ChEBI" id="CHEBI:456216"/>
        <dbReference type="EC" id="2.7.11.1"/>
    </reaction>
</comment>
<feature type="compositionally biased region" description="Low complexity" evidence="9">
    <location>
        <begin position="971"/>
        <end position="985"/>
    </location>
</feature>
<feature type="region of interest" description="Disordered" evidence="9">
    <location>
        <begin position="968"/>
        <end position="1093"/>
    </location>
</feature>
<keyword evidence="4" id="KW-0547">Nucleotide-binding</keyword>
<feature type="compositionally biased region" description="Polar residues" evidence="9">
    <location>
        <begin position="434"/>
        <end position="447"/>
    </location>
</feature>
<evidence type="ECO:0000256" key="1">
    <source>
        <dbReference type="ARBA" id="ARBA00012513"/>
    </source>
</evidence>
<feature type="compositionally biased region" description="Low complexity" evidence="9">
    <location>
        <begin position="850"/>
        <end position="859"/>
    </location>
</feature>
<feature type="compositionally biased region" description="Low complexity" evidence="9">
    <location>
        <begin position="611"/>
        <end position="621"/>
    </location>
</feature>
<name>A0A2S4VH22_9BASI</name>
<evidence type="ECO:0000256" key="5">
    <source>
        <dbReference type="ARBA" id="ARBA00022777"/>
    </source>
</evidence>
<feature type="compositionally biased region" description="Basic and acidic residues" evidence="9">
    <location>
        <begin position="731"/>
        <end position="740"/>
    </location>
</feature>
<keyword evidence="5" id="KW-0418">Kinase</keyword>
<evidence type="ECO:0000256" key="6">
    <source>
        <dbReference type="ARBA" id="ARBA00022840"/>
    </source>
</evidence>
<dbReference type="GO" id="GO:0007015">
    <property type="term" value="P:actin filament organization"/>
    <property type="evidence" value="ECO:0007669"/>
    <property type="project" value="TreeGrafter"/>
</dbReference>
<feature type="compositionally biased region" description="Low complexity" evidence="9">
    <location>
        <begin position="1041"/>
        <end position="1057"/>
    </location>
</feature>
<evidence type="ECO:0000313" key="12">
    <source>
        <dbReference type="Proteomes" id="UP000238274"/>
    </source>
</evidence>
<comment type="catalytic activity">
    <reaction evidence="8">
        <text>L-seryl-[protein] + ATP = O-phospho-L-seryl-[protein] + ADP + H(+)</text>
        <dbReference type="Rhea" id="RHEA:17989"/>
        <dbReference type="Rhea" id="RHEA-COMP:9863"/>
        <dbReference type="Rhea" id="RHEA-COMP:11604"/>
        <dbReference type="ChEBI" id="CHEBI:15378"/>
        <dbReference type="ChEBI" id="CHEBI:29999"/>
        <dbReference type="ChEBI" id="CHEBI:30616"/>
        <dbReference type="ChEBI" id="CHEBI:83421"/>
        <dbReference type="ChEBI" id="CHEBI:456216"/>
        <dbReference type="EC" id="2.7.11.1"/>
    </reaction>
</comment>
<reference evidence="11 12" key="1">
    <citation type="submission" date="2017-12" db="EMBL/GenBank/DDBJ databases">
        <title>Gene loss provides genomic basis for host adaptation in cereal stripe rust fungi.</title>
        <authorList>
            <person name="Xia C."/>
        </authorList>
    </citation>
    <scope>NUCLEOTIDE SEQUENCE [LARGE SCALE GENOMIC DNA]</scope>
    <source>
        <strain evidence="11 12">93TX-2</strain>
    </source>
</reference>
<dbReference type="SUPFAM" id="SSF56112">
    <property type="entry name" value="Protein kinase-like (PK-like)"/>
    <property type="match status" value="1"/>
</dbReference>
<evidence type="ECO:0000256" key="2">
    <source>
        <dbReference type="ARBA" id="ARBA00022527"/>
    </source>
</evidence>
<organism evidence="11 12">
    <name type="scientific">Puccinia striiformis</name>
    <dbReference type="NCBI Taxonomy" id="27350"/>
    <lineage>
        <taxon>Eukaryota</taxon>
        <taxon>Fungi</taxon>
        <taxon>Dikarya</taxon>
        <taxon>Basidiomycota</taxon>
        <taxon>Pucciniomycotina</taxon>
        <taxon>Pucciniomycetes</taxon>
        <taxon>Pucciniales</taxon>
        <taxon>Pucciniaceae</taxon>
        <taxon>Puccinia</taxon>
    </lineage>
</organism>
<evidence type="ECO:0000313" key="11">
    <source>
        <dbReference type="EMBL" id="POW08851.1"/>
    </source>
</evidence>
<dbReference type="GO" id="GO:0004674">
    <property type="term" value="F:protein serine/threonine kinase activity"/>
    <property type="evidence" value="ECO:0007669"/>
    <property type="project" value="UniProtKB-KW"/>
</dbReference>
<dbReference type="EC" id="2.7.11.1" evidence="1"/>
<feature type="compositionally biased region" description="Low complexity" evidence="9">
    <location>
        <begin position="873"/>
        <end position="882"/>
    </location>
</feature>
<accession>A0A2S4VH22</accession>
<dbReference type="GO" id="GO:0005737">
    <property type="term" value="C:cytoplasm"/>
    <property type="evidence" value="ECO:0007669"/>
    <property type="project" value="TreeGrafter"/>
</dbReference>
<gene>
    <name evidence="11" type="ORF">PSHT_09380</name>
</gene>
<dbReference type="GO" id="GO:0000147">
    <property type="term" value="P:actin cortical patch assembly"/>
    <property type="evidence" value="ECO:0007669"/>
    <property type="project" value="TreeGrafter"/>
</dbReference>
<feature type="region of interest" description="Disordered" evidence="9">
    <location>
        <begin position="350"/>
        <end position="455"/>
    </location>
</feature>
<dbReference type="VEuPathDB" id="FungiDB:PSTT_03563"/>